<keyword evidence="5" id="KW-1003">Cell membrane</keyword>
<keyword evidence="6 14" id="KW-0812">Transmembrane</keyword>
<dbReference type="PROSITE" id="PS51384">
    <property type="entry name" value="FAD_FR"/>
    <property type="match status" value="1"/>
</dbReference>
<sequence>MSGMAMPPTNAQLAQIYWIFAGGAIVIATIVNIGDKLIHRQRIAAASKSEPNPARPKNALIKVWAAITALTRELSQATIHAPIPKYPQLNLPPLGRILLIGTNISLLLSIAFWKFNLKSWRTWEDIAVRCGHMTLTQLPLVFLMAGKRNIVGALTGTSYERLNWIHRWVARCMFITASCHMGFFLKSWGRYHYIRKKFELDIISRQGLGAWCVLLWIILSTFAPIRNIRYEFFVVQHVISYIGFTTIVMIHVPKDMKQWVWVPVGIYLTDRVVRTLYLVYNNISLFHKRKADAAAGLFCCRATFTALPDRATLVSIPKPTFKWKPGQHVFLHCPSITPLQSHPFTITTLPSDNKLEFVIRAHQGGTRRLFRHANESLPPVASKAVLVDGPYGRMRALEQFDTVVLVAGSTGATFTMPLLRDLVRRSCEGKIAARKVKFVWVVKNKGQVEWFAKGLKEAVEAVTGLQEGLVVEASVYITCDTTLTMDREGGSNASSISSAGASIEKPVLCGGDRCCCTDTVQEDEKAGTSTSSTSLPVPRNTCTCGMPGFDPANEVVTSIQAALSLPESVNIKTGRPALRALINKELEQARGEAAVVVCGPVGLKGVVRREVTGLCDERAVCKGSGADGVYLHVEGFGW</sequence>
<comment type="catalytic activity">
    <reaction evidence="13">
        <text>2 a Fe(II)-siderophore + NADP(+) + H(+) = 2 a Fe(III)-siderophore + NADPH</text>
        <dbReference type="Rhea" id="RHEA:28795"/>
        <dbReference type="Rhea" id="RHEA-COMP:11342"/>
        <dbReference type="Rhea" id="RHEA-COMP:11344"/>
        <dbReference type="ChEBI" id="CHEBI:15378"/>
        <dbReference type="ChEBI" id="CHEBI:29033"/>
        <dbReference type="ChEBI" id="CHEBI:29034"/>
        <dbReference type="ChEBI" id="CHEBI:57783"/>
        <dbReference type="ChEBI" id="CHEBI:58349"/>
        <dbReference type="EC" id="1.16.1.9"/>
    </reaction>
</comment>
<keyword evidence="17" id="KW-1185">Reference proteome</keyword>
<evidence type="ECO:0000256" key="7">
    <source>
        <dbReference type="ARBA" id="ARBA00022982"/>
    </source>
</evidence>
<feature type="domain" description="FAD-binding FR-type" evidence="15">
    <location>
        <begin position="265"/>
        <end position="397"/>
    </location>
</feature>
<dbReference type="SUPFAM" id="SSF63380">
    <property type="entry name" value="Riboflavin synthase domain-like"/>
    <property type="match status" value="1"/>
</dbReference>
<proteinExistence type="inferred from homology"/>
<dbReference type="AlphaFoldDB" id="A0A3N4MEE1"/>
<feature type="transmembrane region" description="Helical" evidence="14">
    <location>
        <begin position="208"/>
        <end position="226"/>
    </location>
</feature>
<keyword evidence="9" id="KW-0560">Oxidoreductase</keyword>
<evidence type="ECO:0000256" key="13">
    <source>
        <dbReference type="ARBA" id="ARBA00048483"/>
    </source>
</evidence>
<feature type="transmembrane region" description="Helical" evidence="14">
    <location>
        <begin position="168"/>
        <end position="188"/>
    </location>
</feature>
<dbReference type="OrthoDB" id="3944240at2759"/>
<comment type="subcellular location">
    <subcellularLocation>
        <location evidence="1">Cell membrane</location>
        <topology evidence="1">Multi-pass membrane protein</topology>
    </subcellularLocation>
</comment>
<dbReference type="STRING" id="1051890.A0A3N4MEE1"/>
<feature type="transmembrane region" description="Helical" evidence="14">
    <location>
        <begin position="16"/>
        <end position="34"/>
    </location>
</feature>
<dbReference type="Gene3D" id="3.40.50.80">
    <property type="entry name" value="Nucleotide-binding domain of ferredoxin-NADP reductase (FNR) module"/>
    <property type="match status" value="1"/>
</dbReference>
<keyword evidence="4" id="KW-0813">Transport</keyword>
<reference evidence="16 17" key="1">
    <citation type="journal article" date="2018" name="Nat. Ecol. Evol.">
        <title>Pezizomycetes genomes reveal the molecular basis of ectomycorrhizal truffle lifestyle.</title>
        <authorList>
            <person name="Murat C."/>
            <person name="Payen T."/>
            <person name="Noel B."/>
            <person name="Kuo A."/>
            <person name="Morin E."/>
            <person name="Chen J."/>
            <person name="Kohler A."/>
            <person name="Krizsan K."/>
            <person name="Balestrini R."/>
            <person name="Da Silva C."/>
            <person name="Montanini B."/>
            <person name="Hainaut M."/>
            <person name="Levati E."/>
            <person name="Barry K.W."/>
            <person name="Belfiori B."/>
            <person name="Cichocki N."/>
            <person name="Clum A."/>
            <person name="Dockter R.B."/>
            <person name="Fauchery L."/>
            <person name="Guy J."/>
            <person name="Iotti M."/>
            <person name="Le Tacon F."/>
            <person name="Lindquist E.A."/>
            <person name="Lipzen A."/>
            <person name="Malagnac F."/>
            <person name="Mello A."/>
            <person name="Molinier V."/>
            <person name="Miyauchi S."/>
            <person name="Poulain J."/>
            <person name="Riccioni C."/>
            <person name="Rubini A."/>
            <person name="Sitrit Y."/>
            <person name="Splivallo R."/>
            <person name="Traeger S."/>
            <person name="Wang M."/>
            <person name="Zifcakova L."/>
            <person name="Wipf D."/>
            <person name="Zambonelli A."/>
            <person name="Paolocci F."/>
            <person name="Nowrousian M."/>
            <person name="Ottonello S."/>
            <person name="Baldrian P."/>
            <person name="Spatafora J.W."/>
            <person name="Henrissat B."/>
            <person name="Nagy L.G."/>
            <person name="Aury J.M."/>
            <person name="Wincker P."/>
            <person name="Grigoriev I.V."/>
            <person name="Bonfante P."/>
            <person name="Martin F.M."/>
        </authorList>
    </citation>
    <scope>NUCLEOTIDE SEQUENCE [LARGE SCALE GENOMIC DNA]</scope>
    <source>
        <strain evidence="16 17">ATCC MYA-4762</strain>
    </source>
</reference>
<protein>
    <recommendedName>
        <fullName evidence="3">ferric-chelate reductase (NADPH)</fullName>
        <ecNumber evidence="3">1.16.1.9</ecNumber>
    </recommendedName>
</protein>
<evidence type="ECO:0000256" key="8">
    <source>
        <dbReference type="ARBA" id="ARBA00022989"/>
    </source>
</evidence>
<dbReference type="InterPro" id="IPR051410">
    <property type="entry name" value="Ferric/Cupric_Reductase"/>
</dbReference>
<keyword evidence="12" id="KW-0325">Glycoprotein</keyword>
<dbReference type="SFLD" id="SFLDG01168">
    <property type="entry name" value="Ferric_reductase_subgroup_(FRE"/>
    <property type="match status" value="1"/>
</dbReference>
<dbReference type="PANTHER" id="PTHR32361:SF9">
    <property type="entry name" value="FERRIC REDUCTASE TRANSMEMBRANE COMPONENT 3-RELATED"/>
    <property type="match status" value="1"/>
</dbReference>
<name>A0A3N4MEE1_9PEZI</name>
<dbReference type="GO" id="GO:0015677">
    <property type="term" value="P:copper ion import"/>
    <property type="evidence" value="ECO:0007669"/>
    <property type="project" value="TreeGrafter"/>
</dbReference>
<dbReference type="EMBL" id="ML121531">
    <property type="protein sequence ID" value="RPB27515.1"/>
    <property type="molecule type" value="Genomic_DNA"/>
</dbReference>
<keyword evidence="8 14" id="KW-1133">Transmembrane helix</keyword>
<dbReference type="GO" id="GO:0006826">
    <property type="term" value="P:iron ion transport"/>
    <property type="evidence" value="ECO:0007669"/>
    <property type="project" value="UniProtKB-ARBA"/>
</dbReference>
<evidence type="ECO:0000256" key="4">
    <source>
        <dbReference type="ARBA" id="ARBA00022448"/>
    </source>
</evidence>
<dbReference type="SUPFAM" id="SSF52343">
    <property type="entry name" value="Ferredoxin reductase-like, C-terminal NADP-linked domain"/>
    <property type="match status" value="1"/>
</dbReference>
<keyword evidence="7" id="KW-0249">Electron transport</keyword>
<keyword evidence="10" id="KW-0406">Ion transport</keyword>
<evidence type="ECO:0000256" key="2">
    <source>
        <dbReference type="ARBA" id="ARBA00006278"/>
    </source>
</evidence>
<dbReference type="GO" id="GO:0052851">
    <property type="term" value="F:ferric-chelate reductase (NADPH) activity"/>
    <property type="evidence" value="ECO:0007669"/>
    <property type="project" value="UniProtKB-EC"/>
</dbReference>
<evidence type="ECO:0000256" key="11">
    <source>
        <dbReference type="ARBA" id="ARBA00023136"/>
    </source>
</evidence>
<dbReference type="Gene3D" id="2.40.30.10">
    <property type="entry name" value="Translation factors"/>
    <property type="match status" value="1"/>
</dbReference>
<dbReference type="CDD" id="cd06186">
    <property type="entry name" value="NOX_Duox_like_FAD_NADP"/>
    <property type="match status" value="1"/>
</dbReference>
<dbReference type="SFLD" id="SFLDS00052">
    <property type="entry name" value="Ferric_Reductase_Domain"/>
    <property type="match status" value="1"/>
</dbReference>
<keyword evidence="11 14" id="KW-0472">Membrane</keyword>
<evidence type="ECO:0000256" key="10">
    <source>
        <dbReference type="ARBA" id="ARBA00023065"/>
    </source>
</evidence>
<dbReference type="Pfam" id="PF01794">
    <property type="entry name" value="Ferric_reduct"/>
    <property type="match status" value="1"/>
</dbReference>
<dbReference type="InterPro" id="IPR017927">
    <property type="entry name" value="FAD-bd_FR_type"/>
</dbReference>
<dbReference type="InterPro" id="IPR013112">
    <property type="entry name" value="FAD-bd_8"/>
</dbReference>
<evidence type="ECO:0000256" key="3">
    <source>
        <dbReference type="ARBA" id="ARBA00012668"/>
    </source>
</evidence>
<organism evidence="16 17">
    <name type="scientific">Terfezia boudieri ATCC MYA-4762</name>
    <dbReference type="NCBI Taxonomy" id="1051890"/>
    <lineage>
        <taxon>Eukaryota</taxon>
        <taxon>Fungi</taxon>
        <taxon>Dikarya</taxon>
        <taxon>Ascomycota</taxon>
        <taxon>Pezizomycotina</taxon>
        <taxon>Pezizomycetes</taxon>
        <taxon>Pezizales</taxon>
        <taxon>Pezizaceae</taxon>
        <taxon>Terfezia</taxon>
    </lineage>
</organism>
<evidence type="ECO:0000256" key="9">
    <source>
        <dbReference type="ARBA" id="ARBA00023002"/>
    </source>
</evidence>
<evidence type="ECO:0000256" key="6">
    <source>
        <dbReference type="ARBA" id="ARBA00022692"/>
    </source>
</evidence>
<dbReference type="GO" id="GO:0006879">
    <property type="term" value="P:intracellular iron ion homeostasis"/>
    <property type="evidence" value="ECO:0007669"/>
    <property type="project" value="TreeGrafter"/>
</dbReference>
<feature type="transmembrane region" description="Helical" evidence="14">
    <location>
        <begin position="94"/>
        <end position="113"/>
    </location>
</feature>
<dbReference type="Pfam" id="PF08030">
    <property type="entry name" value="NAD_binding_6"/>
    <property type="match status" value="1"/>
</dbReference>
<accession>A0A3N4MEE1</accession>
<dbReference type="InParanoid" id="A0A3N4MEE1"/>
<evidence type="ECO:0000259" key="15">
    <source>
        <dbReference type="PROSITE" id="PS51384"/>
    </source>
</evidence>
<dbReference type="EC" id="1.16.1.9" evidence="3"/>
<dbReference type="Proteomes" id="UP000267821">
    <property type="component" value="Unassembled WGS sequence"/>
</dbReference>
<evidence type="ECO:0000256" key="5">
    <source>
        <dbReference type="ARBA" id="ARBA00022475"/>
    </source>
</evidence>
<comment type="similarity">
    <text evidence="2">Belongs to the ferric reductase (FRE) family.</text>
</comment>
<evidence type="ECO:0000313" key="17">
    <source>
        <dbReference type="Proteomes" id="UP000267821"/>
    </source>
</evidence>
<evidence type="ECO:0000256" key="12">
    <source>
        <dbReference type="ARBA" id="ARBA00023180"/>
    </source>
</evidence>
<evidence type="ECO:0000256" key="1">
    <source>
        <dbReference type="ARBA" id="ARBA00004651"/>
    </source>
</evidence>
<dbReference type="InterPro" id="IPR039261">
    <property type="entry name" value="FNR_nucleotide-bd"/>
</dbReference>
<dbReference type="Pfam" id="PF08022">
    <property type="entry name" value="FAD_binding_8"/>
    <property type="match status" value="1"/>
</dbReference>
<dbReference type="GO" id="GO:0005886">
    <property type="term" value="C:plasma membrane"/>
    <property type="evidence" value="ECO:0007669"/>
    <property type="project" value="UniProtKB-SubCell"/>
</dbReference>
<evidence type="ECO:0000313" key="16">
    <source>
        <dbReference type="EMBL" id="RPB27515.1"/>
    </source>
</evidence>
<dbReference type="InterPro" id="IPR013130">
    <property type="entry name" value="Fe3_Rdtase_TM_dom"/>
</dbReference>
<gene>
    <name evidence="16" type="ORF">L211DRAFT_779183</name>
</gene>
<evidence type="ECO:0000256" key="14">
    <source>
        <dbReference type="SAM" id="Phobius"/>
    </source>
</evidence>
<dbReference type="InterPro" id="IPR017938">
    <property type="entry name" value="Riboflavin_synthase-like_b-brl"/>
</dbReference>
<dbReference type="InterPro" id="IPR013121">
    <property type="entry name" value="Fe_red_NAD-bd_6"/>
</dbReference>
<dbReference type="PANTHER" id="PTHR32361">
    <property type="entry name" value="FERRIC/CUPRIC REDUCTASE TRANSMEMBRANE COMPONENT"/>
    <property type="match status" value="1"/>
</dbReference>